<comment type="caution">
    <text evidence="4">The sequence shown here is derived from an EMBL/GenBank/DDBJ whole genome shotgun (WGS) entry which is preliminary data.</text>
</comment>
<keyword evidence="1" id="KW-0812">Transmembrane</keyword>
<feature type="signal peptide" evidence="2">
    <location>
        <begin position="1"/>
        <end position="16"/>
    </location>
</feature>
<dbReference type="InterPro" id="IPR045339">
    <property type="entry name" value="DUF6534"/>
</dbReference>
<evidence type="ECO:0000259" key="3">
    <source>
        <dbReference type="Pfam" id="PF20152"/>
    </source>
</evidence>
<evidence type="ECO:0000313" key="4">
    <source>
        <dbReference type="EMBL" id="KAJ7075502.1"/>
    </source>
</evidence>
<evidence type="ECO:0000313" key="5">
    <source>
        <dbReference type="Proteomes" id="UP001222325"/>
    </source>
</evidence>
<feature type="transmembrane region" description="Helical" evidence="1">
    <location>
        <begin position="74"/>
        <end position="102"/>
    </location>
</feature>
<gene>
    <name evidence="4" type="ORF">B0H15DRAFT_956420</name>
</gene>
<keyword evidence="5" id="KW-1185">Reference proteome</keyword>
<dbReference type="AlphaFoldDB" id="A0AAD6XHM2"/>
<feature type="chain" id="PRO_5042037773" description="DUF6534 domain-containing protein" evidence="2">
    <location>
        <begin position="17"/>
        <end position="188"/>
    </location>
</feature>
<feature type="transmembrane region" description="Helical" evidence="1">
    <location>
        <begin position="42"/>
        <end position="62"/>
    </location>
</feature>
<proteinExistence type="predicted"/>
<dbReference type="EMBL" id="JARJCN010000094">
    <property type="protein sequence ID" value="KAJ7075502.1"/>
    <property type="molecule type" value="Genomic_DNA"/>
</dbReference>
<evidence type="ECO:0000256" key="1">
    <source>
        <dbReference type="SAM" id="Phobius"/>
    </source>
</evidence>
<name>A0AAD6XHM2_9AGAR</name>
<protein>
    <recommendedName>
        <fullName evidence="3">DUF6534 domain-containing protein</fullName>
    </recommendedName>
</protein>
<dbReference type="Pfam" id="PF20152">
    <property type="entry name" value="DUF6534"/>
    <property type="match status" value="1"/>
</dbReference>
<dbReference type="Proteomes" id="UP001222325">
    <property type="component" value="Unassembled WGS sequence"/>
</dbReference>
<evidence type="ECO:0000256" key="2">
    <source>
        <dbReference type="SAM" id="SignalP"/>
    </source>
</evidence>
<feature type="domain" description="DUF6534" evidence="3">
    <location>
        <begin position="46"/>
        <end position="127"/>
    </location>
</feature>
<reference evidence="4" key="1">
    <citation type="submission" date="2023-03" db="EMBL/GenBank/DDBJ databases">
        <title>Massive genome expansion in bonnet fungi (Mycena s.s.) driven by repeated elements and novel gene families across ecological guilds.</title>
        <authorList>
            <consortium name="Lawrence Berkeley National Laboratory"/>
            <person name="Harder C.B."/>
            <person name="Miyauchi S."/>
            <person name="Viragh M."/>
            <person name="Kuo A."/>
            <person name="Thoen E."/>
            <person name="Andreopoulos B."/>
            <person name="Lu D."/>
            <person name="Skrede I."/>
            <person name="Drula E."/>
            <person name="Henrissat B."/>
            <person name="Morin E."/>
            <person name="Kohler A."/>
            <person name="Barry K."/>
            <person name="LaButti K."/>
            <person name="Morin E."/>
            <person name="Salamov A."/>
            <person name="Lipzen A."/>
            <person name="Mereny Z."/>
            <person name="Hegedus B."/>
            <person name="Baldrian P."/>
            <person name="Stursova M."/>
            <person name="Weitz H."/>
            <person name="Taylor A."/>
            <person name="Grigoriev I.V."/>
            <person name="Nagy L.G."/>
            <person name="Martin F."/>
            <person name="Kauserud H."/>
        </authorList>
    </citation>
    <scope>NUCLEOTIDE SEQUENCE</scope>
    <source>
        <strain evidence="4">CBHHK173m</strain>
    </source>
</reference>
<keyword evidence="1" id="KW-1133">Transmembrane helix</keyword>
<accession>A0AAD6XHM2</accession>
<keyword evidence="2" id="KW-0732">Signal</keyword>
<organism evidence="4 5">
    <name type="scientific">Mycena belliarum</name>
    <dbReference type="NCBI Taxonomy" id="1033014"/>
    <lineage>
        <taxon>Eukaryota</taxon>
        <taxon>Fungi</taxon>
        <taxon>Dikarya</taxon>
        <taxon>Basidiomycota</taxon>
        <taxon>Agaricomycotina</taxon>
        <taxon>Agaricomycetes</taxon>
        <taxon>Agaricomycetidae</taxon>
        <taxon>Agaricales</taxon>
        <taxon>Marasmiineae</taxon>
        <taxon>Mycenaceae</taxon>
        <taxon>Mycena</taxon>
    </lineage>
</organism>
<keyword evidence="1" id="KW-0472">Membrane</keyword>
<sequence>MAALIALLSLMQCATGIASGIYAYVRPIEHWSIGALIALPTWLAGSALVEILIAVTMTYLLISATGSVQSSTRDLIKTVVALIIETNIFTAVAAILALALFFGCPNADYFVVPTYANTLLTILNNRAMPRGRPVGSCDDDSGDLYSGLSIARTNTVTSVGSLPEMMFAERQSGAFQPALPRHPTPVSL</sequence>